<dbReference type="InterPro" id="IPR036250">
    <property type="entry name" value="AcylCo_DH-like_C"/>
</dbReference>
<dbReference type="Proteomes" id="UP000321638">
    <property type="component" value="Unassembled WGS sequence"/>
</dbReference>
<dbReference type="AlphaFoldDB" id="A0A5C8PR14"/>
<feature type="domain" description="Acyl-CoA oxidase/dehydrogenase middle" evidence="8">
    <location>
        <begin position="124"/>
        <end position="215"/>
    </location>
</feature>
<gene>
    <name evidence="10" type="ORF">FHP25_08250</name>
</gene>
<dbReference type="Pfam" id="PF02770">
    <property type="entry name" value="Acyl-CoA_dh_M"/>
    <property type="match status" value="1"/>
</dbReference>
<keyword evidence="4 6" id="KW-0274">FAD</keyword>
<evidence type="ECO:0000259" key="7">
    <source>
        <dbReference type="Pfam" id="PF00441"/>
    </source>
</evidence>
<evidence type="ECO:0000259" key="9">
    <source>
        <dbReference type="Pfam" id="PF02771"/>
    </source>
</evidence>
<dbReference type="EMBL" id="VDUZ01000007">
    <property type="protein sequence ID" value="TXL78181.1"/>
    <property type="molecule type" value="Genomic_DNA"/>
</dbReference>
<dbReference type="InterPro" id="IPR009100">
    <property type="entry name" value="AcylCoA_DH/oxidase_NM_dom_sf"/>
</dbReference>
<evidence type="ECO:0000256" key="5">
    <source>
        <dbReference type="ARBA" id="ARBA00023002"/>
    </source>
</evidence>
<dbReference type="InterPro" id="IPR013786">
    <property type="entry name" value="AcylCoA_DH/ox_N"/>
</dbReference>
<evidence type="ECO:0000256" key="1">
    <source>
        <dbReference type="ARBA" id="ARBA00001974"/>
    </source>
</evidence>
<proteinExistence type="inferred from homology"/>
<protein>
    <submittedName>
        <fullName evidence="10">Acyl-CoA dehydrogenase</fullName>
    </submittedName>
</protein>
<evidence type="ECO:0000256" key="2">
    <source>
        <dbReference type="ARBA" id="ARBA00009347"/>
    </source>
</evidence>
<evidence type="ECO:0000256" key="3">
    <source>
        <dbReference type="ARBA" id="ARBA00022630"/>
    </source>
</evidence>
<feature type="domain" description="Acyl-CoA dehydrogenase/oxidase N-terminal" evidence="9">
    <location>
        <begin position="6"/>
        <end position="119"/>
    </location>
</feature>
<dbReference type="InterPro" id="IPR006091">
    <property type="entry name" value="Acyl-CoA_Oxase/DH_mid-dom"/>
</dbReference>
<name>A0A5C8PR14_9HYPH</name>
<feature type="domain" description="Acyl-CoA dehydrogenase/oxidase C-terminal" evidence="7">
    <location>
        <begin position="233"/>
        <end position="373"/>
    </location>
</feature>
<dbReference type="SUPFAM" id="SSF47203">
    <property type="entry name" value="Acyl-CoA dehydrogenase C-terminal domain-like"/>
    <property type="match status" value="1"/>
</dbReference>
<comment type="similarity">
    <text evidence="2 6">Belongs to the acyl-CoA dehydrogenase family.</text>
</comment>
<dbReference type="GO" id="GO:0003995">
    <property type="term" value="F:acyl-CoA dehydrogenase activity"/>
    <property type="evidence" value="ECO:0007669"/>
    <property type="project" value="TreeGrafter"/>
</dbReference>
<evidence type="ECO:0000313" key="10">
    <source>
        <dbReference type="EMBL" id="TXL78181.1"/>
    </source>
</evidence>
<sequence length="376" mass="40359">MRFSFTSEQDEFRTIVRRLLDARSPVSEVRRLMATDAGWDRDAWRKINQELGLTAIHVPEAYGGQGFGYAELAIVLEEMGRGLLCAPFFSTAALATTAILNAGTEAQKQALLPSIAAGDTTATLAFSEDDGGNDAASVAMTATSSGGAWRLDGVKSFVLDGHTADIVVVLARAPGSSGESGLSFFTVAGDAPGLQRRRLKTMDETRKLARLQFNGVEAQLLGEAGTAAAPFARTLQQAAVLLANEMVGGAEKLRQSALDYAKMRMQFGRSIASFQTTKHKAADMLADVELAKSAAYYAAAAVDENDDDMPAVASLAKACAAEAYLQTAIHAIQIHGGIGFTWDNDTHLWFKRAKSSEILFGDANHHRELMLQRWGH</sequence>
<keyword evidence="3 6" id="KW-0285">Flavoprotein</keyword>
<dbReference type="PANTHER" id="PTHR43884:SF20">
    <property type="entry name" value="ACYL-COA DEHYDROGENASE FADE28"/>
    <property type="match status" value="1"/>
</dbReference>
<evidence type="ECO:0000259" key="8">
    <source>
        <dbReference type="Pfam" id="PF02770"/>
    </source>
</evidence>
<dbReference type="PANTHER" id="PTHR43884">
    <property type="entry name" value="ACYL-COA DEHYDROGENASE"/>
    <property type="match status" value="1"/>
</dbReference>
<dbReference type="Gene3D" id="1.10.540.10">
    <property type="entry name" value="Acyl-CoA dehydrogenase/oxidase, N-terminal domain"/>
    <property type="match status" value="1"/>
</dbReference>
<dbReference type="Gene3D" id="2.40.110.10">
    <property type="entry name" value="Butyryl-CoA Dehydrogenase, subunit A, domain 2"/>
    <property type="match status" value="1"/>
</dbReference>
<accession>A0A5C8PR14</accession>
<evidence type="ECO:0000256" key="4">
    <source>
        <dbReference type="ARBA" id="ARBA00022827"/>
    </source>
</evidence>
<keyword evidence="5 6" id="KW-0560">Oxidoreductase</keyword>
<dbReference type="InterPro" id="IPR009075">
    <property type="entry name" value="AcylCo_DH/oxidase_C"/>
</dbReference>
<dbReference type="RefSeq" id="WP_147846450.1">
    <property type="nucleotide sequence ID" value="NZ_VDUZ01000007.1"/>
</dbReference>
<evidence type="ECO:0000256" key="6">
    <source>
        <dbReference type="RuleBase" id="RU362125"/>
    </source>
</evidence>
<organism evidence="10 11">
    <name type="scientific">Vineibacter terrae</name>
    <dbReference type="NCBI Taxonomy" id="2586908"/>
    <lineage>
        <taxon>Bacteria</taxon>
        <taxon>Pseudomonadati</taxon>
        <taxon>Pseudomonadota</taxon>
        <taxon>Alphaproteobacteria</taxon>
        <taxon>Hyphomicrobiales</taxon>
        <taxon>Vineibacter</taxon>
    </lineage>
</organism>
<dbReference type="Pfam" id="PF00441">
    <property type="entry name" value="Acyl-CoA_dh_1"/>
    <property type="match status" value="1"/>
</dbReference>
<dbReference type="InterPro" id="IPR037069">
    <property type="entry name" value="AcylCoA_DH/ox_N_sf"/>
</dbReference>
<comment type="caution">
    <text evidence="10">The sequence shown here is derived from an EMBL/GenBank/DDBJ whole genome shotgun (WGS) entry which is preliminary data.</text>
</comment>
<comment type="cofactor">
    <cofactor evidence="1 6">
        <name>FAD</name>
        <dbReference type="ChEBI" id="CHEBI:57692"/>
    </cofactor>
</comment>
<reference evidence="10 11" key="1">
    <citation type="submission" date="2019-06" db="EMBL/GenBank/DDBJ databases">
        <title>New taxonomy in bacterial strain CC-CFT640, isolated from vineyard.</title>
        <authorList>
            <person name="Lin S.-Y."/>
            <person name="Tsai C.-F."/>
            <person name="Young C.-C."/>
        </authorList>
    </citation>
    <scope>NUCLEOTIDE SEQUENCE [LARGE SCALE GENOMIC DNA]</scope>
    <source>
        <strain evidence="10 11">CC-CFT640</strain>
    </source>
</reference>
<keyword evidence="11" id="KW-1185">Reference proteome</keyword>
<dbReference type="Pfam" id="PF02771">
    <property type="entry name" value="Acyl-CoA_dh_N"/>
    <property type="match status" value="1"/>
</dbReference>
<evidence type="ECO:0000313" key="11">
    <source>
        <dbReference type="Proteomes" id="UP000321638"/>
    </source>
</evidence>
<dbReference type="InterPro" id="IPR046373">
    <property type="entry name" value="Acyl-CoA_Oxase/DH_mid-dom_sf"/>
</dbReference>
<dbReference type="OrthoDB" id="7328575at2"/>
<dbReference type="Gene3D" id="1.20.140.10">
    <property type="entry name" value="Butyryl-CoA Dehydrogenase, subunit A, domain 3"/>
    <property type="match status" value="1"/>
</dbReference>
<dbReference type="SUPFAM" id="SSF56645">
    <property type="entry name" value="Acyl-CoA dehydrogenase NM domain-like"/>
    <property type="match status" value="1"/>
</dbReference>
<dbReference type="CDD" id="cd00567">
    <property type="entry name" value="ACAD"/>
    <property type="match status" value="1"/>
</dbReference>
<dbReference type="GO" id="GO:0050660">
    <property type="term" value="F:flavin adenine dinucleotide binding"/>
    <property type="evidence" value="ECO:0007669"/>
    <property type="project" value="InterPro"/>
</dbReference>